<dbReference type="InterPro" id="IPR051795">
    <property type="entry name" value="Glycosyl_Hydrlase_43"/>
</dbReference>
<protein>
    <submittedName>
        <fullName evidence="9">Family 43 glycosylhydrolase</fullName>
    </submittedName>
</protein>
<evidence type="ECO:0000256" key="6">
    <source>
        <dbReference type="RuleBase" id="RU361187"/>
    </source>
</evidence>
<dbReference type="Proteomes" id="UP000502996">
    <property type="component" value="Chromosome"/>
</dbReference>
<feature type="compositionally biased region" description="Pro residues" evidence="7">
    <location>
        <begin position="391"/>
        <end position="403"/>
    </location>
</feature>
<feature type="site" description="Important for catalytic activity, responsible for pKa modulation of the active site Glu and correct orientation of both the proton donor and substrate" evidence="5">
    <location>
        <position position="213"/>
    </location>
</feature>
<name>A0A6G6WF97_9ACTN</name>
<evidence type="ECO:0000256" key="8">
    <source>
        <dbReference type="SAM" id="SignalP"/>
    </source>
</evidence>
<feature type="active site" description="Proton acceptor" evidence="4">
    <location>
        <position position="85"/>
    </location>
</feature>
<organism evidence="9 10">
    <name type="scientific">Nocardioides anomalus</name>
    <dbReference type="NCBI Taxonomy" id="2712223"/>
    <lineage>
        <taxon>Bacteria</taxon>
        <taxon>Bacillati</taxon>
        <taxon>Actinomycetota</taxon>
        <taxon>Actinomycetes</taxon>
        <taxon>Propionibacteriales</taxon>
        <taxon>Nocardioidaceae</taxon>
        <taxon>Nocardioides</taxon>
    </lineage>
</organism>
<keyword evidence="10" id="KW-1185">Reference proteome</keyword>
<evidence type="ECO:0000313" key="9">
    <source>
        <dbReference type="EMBL" id="QIG44008.1"/>
    </source>
</evidence>
<evidence type="ECO:0000256" key="4">
    <source>
        <dbReference type="PIRSR" id="PIRSR606710-1"/>
    </source>
</evidence>
<sequence length="420" mass="44811">MSALVLALAMTLLASVADGASGLPSGQRAKASADTRWEPGHSKAGRAKVEAQRERRAQVRGARFRAFHDRILGAQPVLSYRGAADPTVARYAGGWVAISTGPGAPRAVAPAPGGPWTNIPSALTVQPSWAISGRYWASDLVQVGGVWLLYFSAEVAGLGIDGRCIGVATATDPTGAFVPDETPLVCPKQAATPRAYDRIKRRGKDLPVAGVIDPDHFKDKGGKQYLTYRTQSTPSTIRIVELPDTGRPVGSARSSELVRRGGVIENPTLLRRGRQYLLLTSEGDFRKCGYKTTFRRSASLLDWSRAKRQVLVDSKKSGLCGPGGADLSTGPNGEPLLFFHAWTCPELGGNCPSGTTYNRDNLYDARRSMFAATLRFTSRQSPRIAAYVTPILPPPPPPTPTPTPTVSVSPTTTVSAAPRP</sequence>
<dbReference type="Pfam" id="PF04616">
    <property type="entry name" value="Glyco_hydro_43"/>
    <property type="match status" value="1"/>
</dbReference>
<comment type="similarity">
    <text evidence="1 6">Belongs to the glycosyl hydrolase 43 family.</text>
</comment>
<feature type="compositionally biased region" description="Basic and acidic residues" evidence="7">
    <location>
        <begin position="31"/>
        <end position="52"/>
    </location>
</feature>
<keyword evidence="8" id="KW-0732">Signal</keyword>
<reference evidence="9 10" key="1">
    <citation type="submission" date="2020-02" db="EMBL/GenBank/DDBJ databases">
        <title>Full genome sequence of Nocardioides sp. R-3366.</title>
        <authorList>
            <person name="Im W.-T."/>
        </authorList>
    </citation>
    <scope>NUCLEOTIDE SEQUENCE [LARGE SCALE GENOMIC DNA]</scope>
    <source>
        <strain evidence="9 10">R-3366</strain>
    </source>
</reference>
<evidence type="ECO:0000256" key="3">
    <source>
        <dbReference type="ARBA" id="ARBA00023295"/>
    </source>
</evidence>
<accession>A0A6G6WF97</accession>
<keyword evidence="3 6" id="KW-0326">Glycosidase</keyword>
<feature type="region of interest" description="Disordered" evidence="7">
    <location>
        <begin position="22"/>
        <end position="52"/>
    </location>
</feature>
<dbReference type="PANTHER" id="PTHR42812">
    <property type="entry name" value="BETA-XYLOSIDASE"/>
    <property type="match status" value="1"/>
</dbReference>
<evidence type="ECO:0000256" key="5">
    <source>
        <dbReference type="PIRSR" id="PIRSR606710-2"/>
    </source>
</evidence>
<dbReference type="InterPro" id="IPR006710">
    <property type="entry name" value="Glyco_hydro_43"/>
</dbReference>
<feature type="region of interest" description="Disordered" evidence="7">
    <location>
        <begin position="391"/>
        <end position="420"/>
    </location>
</feature>
<proteinExistence type="inferred from homology"/>
<dbReference type="GO" id="GO:0004553">
    <property type="term" value="F:hydrolase activity, hydrolyzing O-glycosyl compounds"/>
    <property type="evidence" value="ECO:0007669"/>
    <property type="project" value="InterPro"/>
</dbReference>
<dbReference type="EMBL" id="CP049257">
    <property type="protein sequence ID" value="QIG44008.1"/>
    <property type="molecule type" value="Genomic_DNA"/>
</dbReference>
<dbReference type="Gene3D" id="2.115.10.20">
    <property type="entry name" value="Glycosyl hydrolase domain, family 43"/>
    <property type="match status" value="1"/>
</dbReference>
<evidence type="ECO:0000256" key="7">
    <source>
        <dbReference type="SAM" id="MobiDB-lite"/>
    </source>
</evidence>
<dbReference type="KEGG" id="nano:G5V58_15590"/>
<evidence type="ECO:0000256" key="1">
    <source>
        <dbReference type="ARBA" id="ARBA00009865"/>
    </source>
</evidence>
<dbReference type="AlphaFoldDB" id="A0A6G6WF97"/>
<dbReference type="InterPro" id="IPR023296">
    <property type="entry name" value="Glyco_hydro_beta-prop_sf"/>
</dbReference>
<dbReference type="RefSeq" id="WP_165234598.1">
    <property type="nucleotide sequence ID" value="NZ_CP049257.1"/>
</dbReference>
<dbReference type="PANTHER" id="PTHR42812:SF5">
    <property type="entry name" value="ENDO-ARABINASE"/>
    <property type="match status" value="1"/>
</dbReference>
<feature type="active site" description="Proton donor" evidence="4">
    <location>
        <position position="265"/>
    </location>
</feature>
<evidence type="ECO:0000313" key="10">
    <source>
        <dbReference type="Proteomes" id="UP000502996"/>
    </source>
</evidence>
<keyword evidence="2 6" id="KW-0378">Hydrolase</keyword>
<evidence type="ECO:0000256" key="2">
    <source>
        <dbReference type="ARBA" id="ARBA00022801"/>
    </source>
</evidence>
<feature type="chain" id="PRO_5026229096" evidence="8">
    <location>
        <begin position="20"/>
        <end position="420"/>
    </location>
</feature>
<gene>
    <name evidence="9" type="ORF">G5V58_15590</name>
</gene>
<feature type="compositionally biased region" description="Low complexity" evidence="7">
    <location>
        <begin position="404"/>
        <end position="420"/>
    </location>
</feature>
<feature type="signal peptide" evidence="8">
    <location>
        <begin position="1"/>
        <end position="19"/>
    </location>
</feature>
<dbReference type="SUPFAM" id="SSF75005">
    <property type="entry name" value="Arabinanase/levansucrase/invertase"/>
    <property type="match status" value="1"/>
</dbReference>
<dbReference type="GO" id="GO:0005975">
    <property type="term" value="P:carbohydrate metabolic process"/>
    <property type="evidence" value="ECO:0007669"/>
    <property type="project" value="InterPro"/>
</dbReference>